<gene>
    <name evidence="4" type="ORF">NPX13_g3587</name>
</gene>
<feature type="region of interest" description="Disordered" evidence="1">
    <location>
        <begin position="191"/>
        <end position="217"/>
    </location>
</feature>
<protein>
    <recommendedName>
        <fullName evidence="6">Fungal N-terminal domain-containing protein</fullName>
    </recommendedName>
</protein>
<sequence>MDPLSVIASIAGISTAGITLSRAIYDAISSIRNAPKEVSSVAKGLCDLSVILRELRRVLKDGKDVYRRKLIRRVASAIRRVGRVQSEIKELLDGTGTLAKLKWIFQKSRVMELLYAIESHKTGINIILQTMVLAVQLKHLSENNTKTAITNRANETDDNILNDAILARHQAENMVQISFHSLQDLKHEVNRSGLSPEEGEENSANEEPQTQQVQLRNPQTSDDALWLCDLVFSPAIEAAAELTQINPSLYSSSEDGEGSSTAISSSQVIVTQYNSSLTRLNTLTQQQQPESSMVINELLSEWTTLTENEIEGIDRAGQKGKIASPEPMSNSTEDVVQMVNFKDAVGRKFELPFQLIRDWAGMEKIIKQMFLHVEVIGPHVQAGHYDLLNSRGNIVLPALWELSVKPTDSFYMEMWPMDLPQSVPQRRPVGPEPGSIRPRVLPPQAIDVRNLTQPKATAGKHRA</sequence>
<evidence type="ECO:0000256" key="1">
    <source>
        <dbReference type="SAM" id="MobiDB-lite"/>
    </source>
</evidence>
<dbReference type="AlphaFoldDB" id="A0A9W8NHY9"/>
<dbReference type="Pfam" id="PF17111">
    <property type="entry name" value="PigL_N"/>
    <property type="match status" value="1"/>
</dbReference>
<dbReference type="Proteomes" id="UP001148614">
    <property type="component" value="Unassembled WGS sequence"/>
</dbReference>
<dbReference type="VEuPathDB" id="FungiDB:F4678DRAFT_442456"/>
<dbReference type="EMBL" id="JANPWZ010000456">
    <property type="protein sequence ID" value="KAJ3576792.1"/>
    <property type="molecule type" value="Genomic_DNA"/>
</dbReference>
<evidence type="ECO:0000259" key="2">
    <source>
        <dbReference type="Pfam" id="PF17111"/>
    </source>
</evidence>
<accession>A0A9W8NHY9</accession>
<feature type="region of interest" description="Disordered" evidence="1">
    <location>
        <begin position="425"/>
        <end position="463"/>
    </location>
</feature>
<proteinExistence type="predicted"/>
<evidence type="ECO:0008006" key="6">
    <source>
        <dbReference type="Google" id="ProtNLM"/>
    </source>
</evidence>
<feature type="domain" description="Ubiquitin-like" evidence="3">
    <location>
        <begin position="337"/>
        <end position="417"/>
    </location>
</feature>
<dbReference type="PANTHER" id="PTHR36167">
    <property type="entry name" value="C2H2 FINGER DOMAIN TRANSCRIPTION FACTOR (EUROFUNG)-RELATED"/>
    <property type="match status" value="1"/>
</dbReference>
<reference evidence="4" key="1">
    <citation type="submission" date="2022-07" db="EMBL/GenBank/DDBJ databases">
        <title>Genome Sequence of Xylaria arbuscula.</title>
        <authorList>
            <person name="Buettner E."/>
        </authorList>
    </citation>
    <scope>NUCLEOTIDE SEQUENCE</scope>
    <source>
        <strain evidence="4">VT107</strain>
    </source>
</reference>
<dbReference type="InterPro" id="IPR031348">
    <property type="entry name" value="PigL_N"/>
</dbReference>
<dbReference type="InterPro" id="IPR039327">
    <property type="entry name" value="CON7-like"/>
</dbReference>
<organism evidence="4 5">
    <name type="scientific">Xylaria arbuscula</name>
    <dbReference type="NCBI Taxonomy" id="114810"/>
    <lineage>
        <taxon>Eukaryota</taxon>
        <taxon>Fungi</taxon>
        <taxon>Dikarya</taxon>
        <taxon>Ascomycota</taxon>
        <taxon>Pezizomycotina</taxon>
        <taxon>Sordariomycetes</taxon>
        <taxon>Xylariomycetidae</taxon>
        <taxon>Xylariales</taxon>
        <taxon>Xylariaceae</taxon>
        <taxon>Xylaria</taxon>
    </lineage>
</organism>
<comment type="caution">
    <text evidence="4">The sequence shown here is derived from an EMBL/GenBank/DDBJ whole genome shotgun (WGS) entry which is preliminary data.</text>
</comment>
<feature type="domain" description="Azaphilone pigments biosynthesis cluster protein L N-terminal" evidence="2">
    <location>
        <begin position="1"/>
        <end position="141"/>
    </location>
</feature>
<keyword evidence="5" id="KW-1185">Reference proteome</keyword>
<dbReference type="InterPro" id="IPR054464">
    <property type="entry name" value="ULD_fung"/>
</dbReference>
<dbReference type="PANTHER" id="PTHR36167:SF3">
    <property type="entry name" value="C2H2 FINGER DOMAIN TRANSCRIPTION FACTOR (EUROFUNG)-RELATED"/>
    <property type="match status" value="1"/>
</dbReference>
<evidence type="ECO:0000313" key="4">
    <source>
        <dbReference type="EMBL" id="KAJ3576792.1"/>
    </source>
</evidence>
<evidence type="ECO:0000259" key="3">
    <source>
        <dbReference type="Pfam" id="PF22893"/>
    </source>
</evidence>
<name>A0A9W8NHY9_9PEZI</name>
<evidence type="ECO:0000313" key="5">
    <source>
        <dbReference type="Proteomes" id="UP001148614"/>
    </source>
</evidence>
<dbReference type="Pfam" id="PF22893">
    <property type="entry name" value="ULD_2"/>
    <property type="match status" value="1"/>
</dbReference>
<dbReference type="GO" id="GO:0006355">
    <property type="term" value="P:regulation of DNA-templated transcription"/>
    <property type="evidence" value="ECO:0007669"/>
    <property type="project" value="InterPro"/>
</dbReference>